<dbReference type="Pfam" id="PF13560">
    <property type="entry name" value="HTH_31"/>
    <property type="match status" value="1"/>
</dbReference>
<keyword evidence="3" id="KW-1185">Reference proteome</keyword>
<feature type="domain" description="HTH cro/C1-type" evidence="1">
    <location>
        <begin position="34"/>
        <end position="81"/>
    </location>
</feature>
<protein>
    <submittedName>
        <fullName evidence="2">Helix-turn-helix protein</fullName>
    </submittedName>
</protein>
<dbReference type="SUPFAM" id="SSF47413">
    <property type="entry name" value="lambda repressor-like DNA-binding domains"/>
    <property type="match status" value="1"/>
</dbReference>
<dbReference type="Gene3D" id="1.10.260.40">
    <property type="entry name" value="lambda repressor-like DNA-binding domains"/>
    <property type="match status" value="1"/>
</dbReference>
<dbReference type="PROSITE" id="PS50943">
    <property type="entry name" value="HTH_CROC1"/>
    <property type="match status" value="1"/>
</dbReference>
<accession>A0A2M9CNB8</accession>
<gene>
    <name evidence="2" type="ORF">CLV46_2990</name>
</gene>
<dbReference type="Proteomes" id="UP000228758">
    <property type="component" value="Unassembled WGS sequence"/>
</dbReference>
<dbReference type="InterPro" id="IPR041413">
    <property type="entry name" value="MLTR_LBD"/>
</dbReference>
<dbReference type="GO" id="GO:0003677">
    <property type="term" value="F:DNA binding"/>
    <property type="evidence" value="ECO:0007669"/>
    <property type="project" value="InterPro"/>
</dbReference>
<dbReference type="SMART" id="SM00530">
    <property type="entry name" value="HTH_XRE"/>
    <property type="match status" value="1"/>
</dbReference>
<evidence type="ECO:0000313" key="3">
    <source>
        <dbReference type="Proteomes" id="UP000228758"/>
    </source>
</evidence>
<evidence type="ECO:0000259" key="1">
    <source>
        <dbReference type="PROSITE" id="PS50943"/>
    </source>
</evidence>
<dbReference type="RefSeq" id="WP_100365494.1">
    <property type="nucleotide sequence ID" value="NZ_PGFF01000001.1"/>
</dbReference>
<dbReference type="InterPro" id="IPR001387">
    <property type="entry name" value="Cro/C1-type_HTH"/>
</dbReference>
<comment type="caution">
    <text evidence="2">The sequence shown here is derived from an EMBL/GenBank/DDBJ whole genome shotgun (WGS) entry which is preliminary data.</text>
</comment>
<dbReference type="AlphaFoldDB" id="A0A2M9CNB8"/>
<organism evidence="2 3">
    <name type="scientific">Diaminobutyricimonas aerilata</name>
    <dbReference type="NCBI Taxonomy" id="1162967"/>
    <lineage>
        <taxon>Bacteria</taxon>
        <taxon>Bacillati</taxon>
        <taxon>Actinomycetota</taxon>
        <taxon>Actinomycetes</taxon>
        <taxon>Micrococcales</taxon>
        <taxon>Microbacteriaceae</taxon>
        <taxon>Diaminobutyricimonas</taxon>
    </lineage>
</organism>
<name>A0A2M9CNB8_9MICO</name>
<dbReference type="InterPro" id="IPR010982">
    <property type="entry name" value="Lambda_DNA-bd_dom_sf"/>
</dbReference>
<evidence type="ECO:0000313" key="2">
    <source>
        <dbReference type="EMBL" id="PJJ73403.1"/>
    </source>
</evidence>
<dbReference type="CDD" id="cd00093">
    <property type="entry name" value="HTH_XRE"/>
    <property type="match status" value="1"/>
</dbReference>
<dbReference type="Pfam" id="PF17765">
    <property type="entry name" value="MLTR_LBD"/>
    <property type="match status" value="1"/>
</dbReference>
<dbReference type="OrthoDB" id="3518652at2"/>
<sequence length="279" mass="31330">MDRQQLADFLRHRREELRPEDVGLREGARRRVPGLRREEVAELTGMSADYYTRLEQGRGPQPSAQMLSALARALRLTADERDHLYRISGHHPPHRTPVDTHVAPALQRVLDRLDDTPALVLSNLAETLVQNRLAAAIFGDHTRHTGLARSGVYRWFTDAAERDVYPVADHARQSRAHVAGLRLAYGVTGAGSRAGELVRALLARSPEFAELWDRHEVAQRFEDHKILLHPEVGEIELDCQALFTEDQSQCLLVLTAAPRTEAAEKLALLRVLGSEQFTS</sequence>
<reference evidence="2 3" key="1">
    <citation type="submission" date="2017-11" db="EMBL/GenBank/DDBJ databases">
        <title>Genomic Encyclopedia of Archaeal and Bacterial Type Strains, Phase II (KMG-II): From Individual Species to Whole Genera.</title>
        <authorList>
            <person name="Goeker M."/>
        </authorList>
    </citation>
    <scope>NUCLEOTIDE SEQUENCE [LARGE SCALE GENOMIC DNA]</scope>
    <source>
        <strain evidence="2 3">DSM 27393</strain>
    </source>
</reference>
<dbReference type="PANTHER" id="PTHR35010">
    <property type="entry name" value="BLL4672 PROTEIN-RELATED"/>
    <property type="match status" value="1"/>
</dbReference>
<proteinExistence type="predicted"/>
<dbReference type="Gene3D" id="3.30.450.180">
    <property type="match status" value="1"/>
</dbReference>
<dbReference type="PANTHER" id="PTHR35010:SF2">
    <property type="entry name" value="BLL4672 PROTEIN"/>
    <property type="match status" value="1"/>
</dbReference>
<dbReference type="EMBL" id="PGFF01000001">
    <property type="protein sequence ID" value="PJJ73403.1"/>
    <property type="molecule type" value="Genomic_DNA"/>
</dbReference>